<protein>
    <submittedName>
        <fullName evidence="8">Glu/Leu/Phe/Val dehydrogenase</fullName>
    </submittedName>
</protein>
<dbReference type="InterPro" id="IPR036291">
    <property type="entry name" value="NAD(P)-bd_dom_sf"/>
</dbReference>
<dbReference type="GO" id="GO:0006520">
    <property type="term" value="P:amino acid metabolic process"/>
    <property type="evidence" value="ECO:0007669"/>
    <property type="project" value="InterPro"/>
</dbReference>
<keyword evidence="2 6" id="KW-0560">Oxidoreductase</keyword>
<dbReference type="PRINTS" id="PR00082">
    <property type="entry name" value="GLFDHDRGNASE"/>
</dbReference>
<evidence type="ECO:0000256" key="6">
    <source>
        <dbReference type="RuleBase" id="RU004417"/>
    </source>
</evidence>
<dbReference type="GO" id="GO:0016639">
    <property type="term" value="F:oxidoreductase activity, acting on the CH-NH2 group of donors, NAD or NADP as acceptor"/>
    <property type="evidence" value="ECO:0007669"/>
    <property type="project" value="InterPro"/>
</dbReference>
<dbReference type="Pfam" id="PF00208">
    <property type="entry name" value="ELFV_dehydrog"/>
    <property type="match status" value="1"/>
</dbReference>
<dbReference type="InterPro" id="IPR016211">
    <property type="entry name" value="Glu/Phe/Leu/Val/Trp_DH_bac/arc"/>
</dbReference>
<feature type="domain" description="Glutamate/phenylalanine/leucine/valine/L-tryptophan dehydrogenase C-terminal" evidence="7">
    <location>
        <begin position="143"/>
        <end position="345"/>
    </location>
</feature>
<dbReference type="SMART" id="SM00839">
    <property type="entry name" value="ELFV_dehydrog"/>
    <property type="match status" value="1"/>
</dbReference>
<dbReference type="GO" id="GO:0000166">
    <property type="term" value="F:nucleotide binding"/>
    <property type="evidence" value="ECO:0007669"/>
    <property type="project" value="UniProtKB-KW"/>
</dbReference>
<dbReference type="RefSeq" id="WP_135313041.1">
    <property type="nucleotide sequence ID" value="NZ_CP038439.1"/>
</dbReference>
<comment type="similarity">
    <text evidence="1 6">Belongs to the Glu/Leu/Phe/Val dehydrogenases family.</text>
</comment>
<dbReference type="Proteomes" id="UP000296374">
    <property type="component" value="Chromosome"/>
</dbReference>
<dbReference type="PIRSF" id="PIRSF000188">
    <property type="entry name" value="Phe_leu_dh"/>
    <property type="match status" value="1"/>
</dbReference>
<dbReference type="InterPro" id="IPR006097">
    <property type="entry name" value="Glu/Leu/Phe/Val/Trp_DH_dimer"/>
</dbReference>
<organism evidence="8 9">
    <name type="scientific">Paracoccus liaowanqingii</name>
    <dbReference type="NCBI Taxonomy" id="2560053"/>
    <lineage>
        <taxon>Bacteria</taxon>
        <taxon>Pseudomonadati</taxon>
        <taxon>Pseudomonadota</taxon>
        <taxon>Alphaproteobacteria</taxon>
        <taxon>Rhodobacterales</taxon>
        <taxon>Paracoccaceae</taxon>
        <taxon>Paracoccus</taxon>
    </lineage>
</organism>
<dbReference type="SUPFAM" id="SSF53223">
    <property type="entry name" value="Aminoacid dehydrogenase-like, N-terminal domain"/>
    <property type="match status" value="1"/>
</dbReference>
<dbReference type="InterPro" id="IPR006096">
    <property type="entry name" value="Glu/Leu/Phe/Val/Trp_DH_C"/>
</dbReference>
<dbReference type="InterPro" id="IPR046346">
    <property type="entry name" value="Aminoacid_DH-like_N_sf"/>
</dbReference>
<keyword evidence="3 5" id="KW-0520">NAD</keyword>
<dbReference type="SUPFAM" id="SSF51735">
    <property type="entry name" value="NAD(P)-binding Rossmann-fold domains"/>
    <property type="match status" value="1"/>
</dbReference>
<dbReference type="Pfam" id="PF02812">
    <property type="entry name" value="ELFV_dehydrog_N"/>
    <property type="match status" value="1"/>
</dbReference>
<gene>
    <name evidence="8" type="ORF">E4191_08545</name>
</gene>
<evidence type="ECO:0000256" key="2">
    <source>
        <dbReference type="ARBA" id="ARBA00023002"/>
    </source>
</evidence>
<dbReference type="PANTHER" id="PTHR42722">
    <property type="entry name" value="LEUCINE DEHYDROGENASE"/>
    <property type="match status" value="1"/>
</dbReference>
<feature type="active site" description="Proton donor/acceptor" evidence="4">
    <location>
        <position position="82"/>
    </location>
</feature>
<dbReference type="KEGG" id="plia:E4191_08545"/>
<name>A0A4P7HM74_9RHOB</name>
<evidence type="ECO:0000256" key="1">
    <source>
        <dbReference type="ARBA" id="ARBA00006382"/>
    </source>
</evidence>
<evidence type="ECO:0000256" key="3">
    <source>
        <dbReference type="ARBA" id="ARBA00023027"/>
    </source>
</evidence>
<evidence type="ECO:0000313" key="8">
    <source>
        <dbReference type="EMBL" id="QBX34753.1"/>
    </source>
</evidence>
<dbReference type="PANTHER" id="PTHR42722:SF1">
    <property type="entry name" value="VALINE DEHYDROGENASE"/>
    <property type="match status" value="1"/>
</dbReference>
<dbReference type="Gene3D" id="3.40.50.10860">
    <property type="entry name" value="Leucine Dehydrogenase, chain A, domain 1"/>
    <property type="match status" value="1"/>
</dbReference>
<dbReference type="AlphaFoldDB" id="A0A4P7HM74"/>
<sequence>MALTLTDLTAPEGFERLVLAEAPEAGLRALICLHSTALGPAAGGCRMWRYADDDAAIRDVTRLARGMTHKNAMADLGLGGGKAVIFGDAATDKTPRMMRAFGAAVEALEGRYWTAEDVGISPEDMAHAAEATRFAVGLSGASGDPSPWTAEGVFRCLQTGAGHVFGTTDLTGRRVLVQGLGHVGLSLAEKLAKAGARLTVTDINPAAVQDAAHRLGAAVCAPDAVFDQQVEILAPCALGGVLTDETAQALSASLVCGAANNQLAHDGVAGLLAAREITYLPDYVVNAGGIISVASEIHGKPDAWRLERLTAIAGRVGQMLARATETGRAPAQVADEIVAAMLDTRRAA</sequence>
<dbReference type="EMBL" id="CP038439">
    <property type="protein sequence ID" value="QBX34753.1"/>
    <property type="molecule type" value="Genomic_DNA"/>
</dbReference>
<feature type="binding site" evidence="5">
    <location>
        <begin position="179"/>
        <end position="184"/>
    </location>
    <ligand>
        <name>NAD(+)</name>
        <dbReference type="ChEBI" id="CHEBI:57540"/>
    </ligand>
</feature>
<evidence type="ECO:0000256" key="5">
    <source>
        <dbReference type="PIRSR" id="PIRSR000188-2"/>
    </source>
</evidence>
<dbReference type="CDD" id="cd01075">
    <property type="entry name" value="NAD_bind_Leu_Phe_Val_DH"/>
    <property type="match status" value="1"/>
</dbReference>
<dbReference type="Gene3D" id="3.40.50.720">
    <property type="entry name" value="NAD(P)-binding Rossmann-like Domain"/>
    <property type="match status" value="1"/>
</dbReference>
<reference evidence="9" key="1">
    <citation type="submission" date="2019-03" db="EMBL/GenBank/DDBJ databases">
        <authorList>
            <person name="Li J."/>
        </authorList>
    </citation>
    <scope>NUCLEOTIDE SEQUENCE [LARGE SCALE GENOMIC DNA]</scope>
    <source>
        <strain evidence="9">2251</strain>
    </source>
</reference>
<evidence type="ECO:0000259" key="7">
    <source>
        <dbReference type="SMART" id="SM00839"/>
    </source>
</evidence>
<evidence type="ECO:0000256" key="4">
    <source>
        <dbReference type="PIRSR" id="PIRSR000188-1"/>
    </source>
</evidence>
<dbReference type="InterPro" id="IPR006095">
    <property type="entry name" value="Glu/Leu/Phe/Val/Trp_DH"/>
</dbReference>
<evidence type="ECO:0000313" key="9">
    <source>
        <dbReference type="Proteomes" id="UP000296374"/>
    </source>
</evidence>
<accession>A0A4P7HM74</accession>
<keyword evidence="5" id="KW-0547">Nucleotide-binding</keyword>
<proteinExistence type="inferred from homology"/>